<accession>A0A255GKC6</accession>
<dbReference type="EMBL" id="NMVO01000004">
    <property type="protein sequence ID" value="OYO16298.1"/>
    <property type="molecule type" value="Genomic_DNA"/>
</dbReference>
<evidence type="ECO:0000313" key="2">
    <source>
        <dbReference type="EMBL" id="OYO16298.1"/>
    </source>
</evidence>
<sequence length="113" mass="12080">MGAEREAPVMTCSRCGSAWLTERGAGLLLLVIQEERDLCDLDDATDSERYAALGVLDDLIAGCAVAMIRPGSRSGDSCVKEWPDSGHEDEGYSCSTHNMPWGECLPQSGDPSS</sequence>
<dbReference type="Proteomes" id="UP000215896">
    <property type="component" value="Unassembled WGS sequence"/>
</dbReference>
<proteinExistence type="predicted"/>
<evidence type="ECO:0000313" key="3">
    <source>
        <dbReference type="Proteomes" id="UP000215896"/>
    </source>
</evidence>
<dbReference type="AlphaFoldDB" id="A0A255GKC6"/>
<keyword evidence="3" id="KW-1185">Reference proteome</keyword>
<name>A0A255GKC6_9ACTN</name>
<comment type="caution">
    <text evidence="2">The sequence shown here is derived from an EMBL/GenBank/DDBJ whole genome shotgun (WGS) entry which is preliminary data.</text>
</comment>
<organism evidence="2 3">
    <name type="scientific">Enemella evansiae</name>
    <dbReference type="NCBI Taxonomy" id="2016499"/>
    <lineage>
        <taxon>Bacteria</taxon>
        <taxon>Bacillati</taxon>
        <taxon>Actinomycetota</taxon>
        <taxon>Actinomycetes</taxon>
        <taxon>Propionibacteriales</taxon>
        <taxon>Propionibacteriaceae</taxon>
        <taxon>Enemella</taxon>
    </lineage>
</organism>
<protein>
    <submittedName>
        <fullName evidence="2">Uncharacterized protein</fullName>
    </submittedName>
</protein>
<feature type="region of interest" description="Disordered" evidence="1">
    <location>
        <begin position="71"/>
        <end position="92"/>
    </location>
</feature>
<reference evidence="2 3" key="1">
    <citation type="submission" date="2017-07" db="EMBL/GenBank/DDBJ databases">
        <title>Draft whole genome sequences of clinical Proprionibacteriaceae strains.</title>
        <authorList>
            <person name="Bernier A.-M."/>
            <person name="Bernard K."/>
            <person name="Domingo M.-C."/>
        </authorList>
    </citation>
    <scope>NUCLEOTIDE SEQUENCE [LARGE SCALE GENOMIC DNA]</scope>
    <source>
        <strain evidence="2 3">NML 030167</strain>
    </source>
</reference>
<feature type="compositionally biased region" description="Basic and acidic residues" evidence="1">
    <location>
        <begin position="78"/>
        <end position="90"/>
    </location>
</feature>
<gene>
    <name evidence="2" type="ORF">CGZ94_04985</name>
</gene>
<evidence type="ECO:0000256" key="1">
    <source>
        <dbReference type="SAM" id="MobiDB-lite"/>
    </source>
</evidence>